<protein>
    <submittedName>
        <fullName evidence="2">Uncharacterized protein</fullName>
    </submittedName>
</protein>
<dbReference type="Pfam" id="PF04000">
    <property type="entry name" value="Sas10_Utp3"/>
    <property type="match status" value="1"/>
</dbReference>
<reference evidence="2 3" key="1">
    <citation type="submission" date="2017-10" db="EMBL/GenBank/DDBJ databases">
        <title>A novel species of cold-tolerant Malassezia isolated from bats.</title>
        <authorList>
            <person name="Lorch J.M."/>
            <person name="Palmer J.M."/>
            <person name="Vanderwolf K.J."/>
            <person name="Schmidt K.Z."/>
            <person name="Verant M.L."/>
            <person name="Weller T.J."/>
            <person name="Blehert D.S."/>
        </authorList>
    </citation>
    <scope>NUCLEOTIDE SEQUENCE [LARGE SCALE GENOMIC DNA]</scope>
    <source>
        <strain evidence="2 3">NWHC:44797-103</strain>
    </source>
</reference>
<dbReference type="PANTHER" id="PTHR13237">
    <property type="entry name" value="SOMETHING ABOUT SILENCING PROTEIN 10-RELATED"/>
    <property type="match status" value="1"/>
</dbReference>
<feature type="region of interest" description="Disordered" evidence="1">
    <location>
        <begin position="121"/>
        <end position="201"/>
    </location>
</feature>
<dbReference type="STRING" id="2020962.A0A2N1JE02"/>
<feature type="region of interest" description="Disordered" evidence="1">
    <location>
        <begin position="297"/>
        <end position="367"/>
    </location>
</feature>
<feature type="compositionally biased region" description="Basic and acidic residues" evidence="1">
    <location>
        <begin position="156"/>
        <end position="165"/>
    </location>
</feature>
<dbReference type="PANTHER" id="PTHR13237:SF9">
    <property type="entry name" value="NEUROGUIDIN"/>
    <property type="match status" value="1"/>
</dbReference>
<dbReference type="OrthoDB" id="203440at2759"/>
<gene>
    <name evidence="2" type="ORF">MVES_000852</name>
</gene>
<feature type="region of interest" description="Disordered" evidence="1">
    <location>
        <begin position="249"/>
        <end position="269"/>
    </location>
</feature>
<dbReference type="Proteomes" id="UP000232875">
    <property type="component" value="Unassembled WGS sequence"/>
</dbReference>
<dbReference type="EMBL" id="KZ454988">
    <property type="protein sequence ID" value="PKI84775.1"/>
    <property type="molecule type" value="Genomic_DNA"/>
</dbReference>
<organism evidence="2 3">
    <name type="scientific">Malassezia vespertilionis</name>
    <dbReference type="NCBI Taxonomy" id="2020962"/>
    <lineage>
        <taxon>Eukaryota</taxon>
        <taxon>Fungi</taxon>
        <taxon>Dikarya</taxon>
        <taxon>Basidiomycota</taxon>
        <taxon>Ustilaginomycotina</taxon>
        <taxon>Malasseziomycetes</taxon>
        <taxon>Malasseziales</taxon>
        <taxon>Malasseziaceae</taxon>
        <taxon>Malassezia</taxon>
    </lineage>
</organism>
<evidence type="ECO:0000313" key="3">
    <source>
        <dbReference type="Proteomes" id="UP000232875"/>
    </source>
</evidence>
<dbReference type="AlphaFoldDB" id="A0A2N1JE02"/>
<evidence type="ECO:0000256" key="1">
    <source>
        <dbReference type="SAM" id="MobiDB-lite"/>
    </source>
</evidence>
<dbReference type="GO" id="GO:0000462">
    <property type="term" value="P:maturation of SSU-rRNA from tricistronic rRNA transcript (SSU-rRNA, 5.8S rRNA, LSU-rRNA)"/>
    <property type="evidence" value="ECO:0007669"/>
    <property type="project" value="TreeGrafter"/>
</dbReference>
<keyword evidence="3" id="KW-1185">Reference proteome</keyword>
<proteinExistence type="predicted"/>
<sequence length="367" mass="40794">MSNGALAEAQRFTQLASSLRKNVEDICFDVNNCALGTDRDDLLFPDGISLLTVKVDALLSYIQHMAFLCAHRMSGKSLADETGTTYVERLVKLRLLLEKMRPMEARLKNQVEKLLRAANAQKRETHVATEEHGEEFDAMDFRPNPETFAAQATAKRLADAQRADEQEAAVYRPPKVAPVVFDPDARQSRKSRSKERQPSRNAALLADLAAGMSSNPYETSTSGVGGGKAIGAAGSSRARALRRMEEFEEENFKRVSMSKRDAKRRRRDEQDVALGGLGLSADGKRIGGGVEEEFGDLLRGSERDTRRRKRGDGNDVYGLLEQRAKRPSTISRAQQNSERDGAEVIAGPASTHKFKKAMREQRRKSRK</sequence>
<dbReference type="InterPro" id="IPR007146">
    <property type="entry name" value="Sas10/Utp3/C1D"/>
</dbReference>
<accession>A0A2N1JE02</accession>
<evidence type="ECO:0000313" key="2">
    <source>
        <dbReference type="EMBL" id="PKI84775.1"/>
    </source>
</evidence>
<feature type="compositionally biased region" description="Basic and acidic residues" evidence="1">
    <location>
        <begin position="121"/>
        <end position="131"/>
    </location>
</feature>
<dbReference type="GO" id="GO:0032040">
    <property type="term" value="C:small-subunit processome"/>
    <property type="evidence" value="ECO:0007669"/>
    <property type="project" value="TreeGrafter"/>
</dbReference>
<name>A0A2N1JE02_9BASI</name>
<feature type="compositionally biased region" description="Basic residues" evidence="1">
    <location>
        <begin position="352"/>
        <end position="367"/>
    </location>
</feature>